<protein>
    <submittedName>
        <fullName evidence="3">Alkaline phosphatase</fullName>
    </submittedName>
</protein>
<dbReference type="PROSITE" id="PS51257">
    <property type="entry name" value="PROKAR_LIPOPROTEIN"/>
    <property type="match status" value="1"/>
</dbReference>
<evidence type="ECO:0000313" key="4">
    <source>
        <dbReference type="Proteomes" id="UP000229044"/>
    </source>
</evidence>
<dbReference type="AlphaFoldDB" id="A0A2G1VFF0"/>
<dbReference type="PANTHER" id="PTHR46928:SF1">
    <property type="entry name" value="MESENCHYME-SPECIFIC CELL SURFACE GLYCOPROTEIN"/>
    <property type="match status" value="1"/>
</dbReference>
<dbReference type="PANTHER" id="PTHR46928">
    <property type="entry name" value="MESENCHYME-SPECIFIC CELL SURFACE GLYCOPROTEIN"/>
    <property type="match status" value="1"/>
</dbReference>
<dbReference type="InterPro" id="IPR052956">
    <property type="entry name" value="Mesenchyme-surface_protein"/>
</dbReference>
<organism evidence="3 4">
    <name type="scientific">Marinobacter guineae</name>
    <dbReference type="NCBI Taxonomy" id="432303"/>
    <lineage>
        <taxon>Bacteria</taxon>
        <taxon>Pseudomonadati</taxon>
        <taxon>Pseudomonadota</taxon>
        <taxon>Gammaproteobacteria</taxon>
        <taxon>Pseudomonadales</taxon>
        <taxon>Marinobacteraceae</taxon>
        <taxon>Marinobacter</taxon>
    </lineage>
</organism>
<name>A0A2G1VFF0_9GAMM</name>
<feature type="domain" description="Choice-of-anchor I" evidence="2">
    <location>
        <begin position="396"/>
        <end position="566"/>
    </location>
</feature>
<dbReference type="InterPro" id="IPR011048">
    <property type="entry name" value="Haem_d1_sf"/>
</dbReference>
<dbReference type="PROSITE" id="PS00018">
    <property type="entry name" value="EF_HAND_1"/>
    <property type="match status" value="1"/>
</dbReference>
<reference evidence="3 4" key="1">
    <citation type="submission" date="2017-09" db="EMBL/GenBank/DDBJ databases">
        <title>The draft genome sequences of Marinobacter guineae M3B.</title>
        <authorList>
            <person name="Cao J."/>
        </authorList>
    </citation>
    <scope>NUCLEOTIDE SEQUENCE [LARGE SCALE GENOMIC DNA]</scope>
    <source>
        <strain evidence="3 4">M3B</strain>
    </source>
</reference>
<feature type="domain" description="Choice-of-anchor I" evidence="2">
    <location>
        <begin position="55"/>
        <end position="372"/>
    </location>
</feature>
<sequence>MELRKSLLGTAILASVLGLAGCDGDDGNDGAPGTSQTLVELNVLGSYQAEGEVFDKSAAEIVAHDPANQRLFVVNALASTIDVLDINDPSLPVKLGTIDATAEGAAANSVAVYGDLVAVAIEAENKQANGKVVFYNSTDLNKAGEVEVGALPDMVTFTRDGQKVLVANEGEPNDDYSVDPEGSVSIIELSNGVASATVTTAGFTGFNADQADLEAAGLRVFGPGATLAEDLEPEYIAVSIDNTKAWVALQENNAVAELDIAASEITAIVPLGFKDHSIIGNELDASNRDSGINIRNWPVKGMYMPDAITSYGYNGKTYYLTANEGDARDYDGWTEEFRMGDLTLDPASDLAGIANLLDEANLGRLKTTSTMGISNGCNPSQLPADLGDLNGDGNVDVDDVGFYVENNCEYDTLYSYGARSFSIWSVDGQRVFDSGSEFERITANLIPDNFNGNNDENSFDNRSDDKGPEPEGVTVGEINGQTFAFIGLERVGGIMVYNVTNPQNAQFVQYLNNRDFSVSQDDLEAGMAGDLGPEGLAFIAAENSPNGKPMLAVGNEVSGTTTFYGIDVIELTAD</sequence>
<accession>A0A2G1VFF0</accession>
<gene>
    <name evidence="3" type="ORF">CLH62_13635</name>
</gene>
<dbReference type="RefSeq" id="WP_099618676.1">
    <property type="nucleotide sequence ID" value="NZ_KZ319340.1"/>
</dbReference>
<proteinExistence type="predicted"/>
<dbReference type="Proteomes" id="UP000229044">
    <property type="component" value="Unassembled WGS sequence"/>
</dbReference>
<dbReference type="InterPro" id="IPR055188">
    <property type="entry name" value="Choice_anch_I"/>
</dbReference>
<keyword evidence="4" id="KW-1185">Reference proteome</keyword>
<evidence type="ECO:0000259" key="2">
    <source>
        <dbReference type="Pfam" id="PF22494"/>
    </source>
</evidence>
<dbReference type="Gene3D" id="2.130.10.10">
    <property type="entry name" value="YVTN repeat-like/Quinoprotein amine dehydrogenase"/>
    <property type="match status" value="1"/>
</dbReference>
<feature type="region of interest" description="Disordered" evidence="1">
    <location>
        <begin position="447"/>
        <end position="474"/>
    </location>
</feature>
<comment type="caution">
    <text evidence="3">The sequence shown here is derived from an EMBL/GenBank/DDBJ whole genome shotgun (WGS) entry which is preliminary data.</text>
</comment>
<dbReference type="OrthoDB" id="9803927at2"/>
<dbReference type="InterPro" id="IPR015943">
    <property type="entry name" value="WD40/YVTN_repeat-like_dom_sf"/>
</dbReference>
<dbReference type="SUPFAM" id="SSF51004">
    <property type="entry name" value="C-terminal (heme d1) domain of cytochrome cd1-nitrite reductase"/>
    <property type="match status" value="1"/>
</dbReference>
<dbReference type="InterPro" id="IPR018247">
    <property type="entry name" value="EF_Hand_1_Ca_BS"/>
</dbReference>
<evidence type="ECO:0000313" key="3">
    <source>
        <dbReference type="EMBL" id="PHQ25370.1"/>
    </source>
</evidence>
<dbReference type="EMBL" id="NTFI01000003">
    <property type="protein sequence ID" value="PHQ25370.1"/>
    <property type="molecule type" value="Genomic_DNA"/>
</dbReference>
<dbReference type="Pfam" id="PF22494">
    <property type="entry name" value="choice_anch_I"/>
    <property type="match status" value="2"/>
</dbReference>
<dbReference type="NCBIfam" id="NF038117">
    <property type="entry name" value="choice_anch_I"/>
    <property type="match status" value="1"/>
</dbReference>
<evidence type="ECO:0000256" key="1">
    <source>
        <dbReference type="SAM" id="MobiDB-lite"/>
    </source>
</evidence>
<feature type="compositionally biased region" description="Basic and acidic residues" evidence="1">
    <location>
        <begin position="459"/>
        <end position="469"/>
    </location>
</feature>